<dbReference type="OrthoDB" id="3202396at2759"/>
<dbReference type="EMBL" id="NPIC01000013">
    <property type="protein sequence ID" value="RDL31032.1"/>
    <property type="molecule type" value="Genomic_DNA"/>
</dbReference>
<organism evidence="1 2">
    <name type="scientific">Venustampulla echinocandica</name>
    <dbReference type="NCBI Taxonomy" id="2656787"/>
    <lineage>
        <taxon>Eukaryota</taxon>
        <taxon>Fungi</taxon>
        <taxon>Dikarya</taxon>
        <taxon>Ascomycota</taxon>
        <taxon>Pezizomycotina</taxon>
        <taxon>Leotiomycetes</taxon>
        <taxon>Helotiales</taxon>
        <taxon>Pleuroascaceae</taxon>
        <taxon>Venustampulla</taxon>
    </lineage>
</organism>
<gene>
    <name evidence="1" type="ORF">BP5553_09821</name>
</gene>
<dbReference type="Proteomes" id="UP000254866">
    <property type="component" value="Unassembled WGS sequence"/>
</dbReference>
<keyword evidence="2" id="KW-1185">Reference proteome</keyword>
<proteinExistence type="predicted"/>
<sequence>MKPLLPPTKQLHQFYGGSDLSVSPPSPPNQQPLLMSHNQFLFSNQFKLQTILSLGSLLQIILCATFPLRYAAVPATTLLLISILTTIQQCFRPQKSPFMVGVLPGRTTAQIPDEFGQYGPELSKGSVVVFHLGIQYNHPLGIFAPHIRQIANQFQAMDEDMVRRKDELGLLGVSMWRGNERSSNNTMLIKYYFKDTESVHQFAREAHHQKAWSYYNRHKPSYVGIFHETFIVNGGYENVYVNCYPVLLGRGEVKATGKQNEEGEWLGTLVSADNLRLN</sequence>
<accession>A0A370TAU3</accession>
<dbReference type="InterPro" id="IPR025444">
    <property type="entry name" value="Monooxy_af470"/>
</dbReference>
<dbReference type="STRING" id="2656787.A0A370TAU3"/>
<dbReference type="RefSeq" id="XP_031865281.1">
    <property type="nucleotide sequence ID" value="XM_032018444.1"/>
</dbReference>
<dbReference type="AlphaFoldDB" id="A0A370TAU3"/>
<protein>
    <submittedName>
        <fullName evidence="1">Uncharacterized protein</fullName>
    </submittedName>
</protein>
<evidence type="ECO:0000313" key="1">
    <source>
        <dbReference type="EMBL" id="RDL31032.1"/>
    </source>
</evidence>
<evidence type="ECO:0000313" key="2">
    <source>
        <dbReference type="Proteomes" id="UP000254866"/>
    </source>
</evidence>
<reference evidence="1 2" key="1">
    <citation type="journal article" date="2018" name="IMA Fungus">
        <title>IMA Genome-F 9: Draft genome sequence of Annulohypoxylon stygium, Aspergillus mulundensis, Berkeleyomyces basicola (syn. Thielaviopsis basicola), Ceratocystis smalleyi, two Cercospora beticola strains, Coleophoma cylindrospora, Fusarium fracticaudum, Phialophora cf. hyalina, and Morchella septimelata.</title>
        <authorList>
            <person name="Wingfield B.D."/>
            <person name="Bills G.F."/>
            <person name="Dong Y."/>
            <person name="Huang W."/>
            <person name="Nel W.J."/>
            <person name="Swalarsk-Parry B.S."/>
            <person name="Vaghefi N."/>
            <person name="Wilken P.M."/>
            <person name="An Z."/>
            <person name="de Beer Z.W."/>
            <person name="De Vos L."/>
            <person name="Chen L."/>
            <person name="Duong T.A."/>
            <person name="Gao Y."/>
            <person name="Hammerbacher A."/>
            <person name="Kikkert J.R."/>
            <person name="Li Y."/>
            <person name="Li H."/>
            <person name="Li K."/>
            <person name="Li Q."/>
            <person name="Liu X."/>
            <person name="Ma X."/>
            <person name="Naidoo K."/>
            <person name="Pethybridge S.J."/>
            <person name="Sun J."/>
            <person name="Steenkamp E.T."/>
            <person name="van der Nest M.A."/>
            <person name="van Wyk S."/>
            <person name="Wingfield M.J."/>
            <person name="Xiong C."/>
            <person name="Yue Q."/>
            <person name="Zhang X."/>
        </authorList>
    </citation>
    <scope>NUCLEOTIDE SEQUENCE [LARGE SCALE GENOMIC DNA]</scope>
    <source>
        <strain evidence="1 2">BP 5553</strain>
    </source>
</reference>
<dbReference type="Pfam" id="PF13826">
    <property type="entry name" value="Monooxy_af470-like"/>
    <property type="match status" value="1"/>
</dbReference>
<name>A0A370TAU3_9HELO</name>
<dbReference type="GeneID" id="43602670"/>
<comment type="caution">
    <text evidence="1">The sequence shown here is derived from an EMBL/GenBank/DDBJ whole genome shotgun (WGS) entry which is preliminary data.</text>
</comment>